<evidence type="ECO:0008006" key="4">
    <source>
        <dbReference type="Google" id="ProtNLM"/>
    </source>
</evidence>
<dbReference type="EMBL" id="JAGPXD010000002">
    <property type="protein sequence ID" value="KAH7367964.1"/>
    <property type="molecule type" value="Genomic_DNA"/>
</dbReference>
<sequence>MPAMENQGAPSNSDMTRLQLFAEGSSIEPHLSGFPAPPQSGLDPGWTLGELATLERTALAIDVPFSRLMRYAEATAHRFPKVETTPSSSDHITSIQNHPGVEWASAQGPWARSGSASFGAESIESVSSFSQQGAYPLQYPATQPVEEFVWKHVSYLVNGQTDPWNATGPSQSRYQSLQSSYNAGPPSSNSSTSHLVQYTPLQSSQGSPARTPQQLGGSYTPSFETASPQPFEYTIFGTGAGQSLEVPHIRHAVVQPDVDDFEALRHVPIYHDVPPTISGTTPLPASQEGPRVSVSPERNQHEETIAVAGTQSKHDDPNVNLVCLQCSKHQKKCKKIFPGGVCVRCDGVKNPQTGLKCINESLRSIVLFRTTTDPSSRKPYRQLAREDIYLSPALDAVRSRMGPWITIHLSQGPGAIALSVLPFDQIKAVSLVPPDSEHAKLYAHPYALGPDARKHVEEFLDANYLNYMSHYLVKGERNELDFAFFLAATCEVKRPSVELSASQSDKYRNILRDALRLWAACRTMEGGWVFSEDQMLGLQCSCEGVAPLTAAPFIDYQMSAILVDILESLKTSLLDRLERLAREHDPRFWYIHFLVTYILLHSYSKLAKQQAQFARNRGLQKAFPLMSLMIDVQKGSQLLLSYFRHASNGKSIAEINWRDPKTSKKIAILPEDKILSMERLSKYIKDHRLHLQAARQNSIPPTSFDHDYYFTGQMFLLFWKPLSPITSLH</sequence>
<proteinExistence type="predicted"/>
<name>A0A8K0X6V4_9PEZI</name>
<evidence type="ECO:0000313" key="3">
    <source>
        <dbReference type="Proteomes" id="UP000813385"/>
    </source>
</evidence>
<dbReference type="InterPro" id="IPR052973">
    <property type="entry name" value="Fungal_sec-metab_reg_TF"/>
</dbReference>
<evidence type="ECO:0000313" key="2">
    <source>
        <dbReference type="EMBL" id="KAH7367964.1"/>
    </source>
</evidence>
<keyword evidence="3" id="KW-1185">Reference proteome</keyword>
<accession>A0A8K0X6V4</accession>
<feature type="compositionally biased region" description="Low complexity" evidence="1">
    <location>
        <begin position="170"/>
        <end position="181"/>
    </location>
</feature>
<protein>
    <recommendedName>
        <fullName evidence="4">Zn(2)-C6 fungal-type domain-containing protein</fullName>
    </recommendedName>
</protein>
<organism evidence="2 3">
    <name type="scientific">Plectosphaerella cucumerina</name>
    <dbReference type="NCBI Taxonomy" id="40658"/>
    <lineage>
        <taxon>Eukaryota</taxon>
        <taxon>Fungi</taxon>
        <taxon>Dikarya</taxon>
        <taxon>Ascomycota</taxon>
        <taxon>Pezizomycotina</taxon>
        <taxon>Sordariomycetes</taxon>
        <taxon>Hypocreomycetidae</taxon>
        <taxon>Glomerellales</taxon>
        <taxon>Plectosphaerellaceae</taxon>
        <taxon>Plectosphaerella</taxon>
    </lineage>
</organism>
<feature type="region of interest" description="Disordered" evidence="1">
    <location>
        <begin position="164"/>
        <end position="224"/>
    </location>
</feature>
<reference evidence="2" key="1">
    <citation type="journal article" date="2021" name="Nat. Commun.">
        <title>Genetic determinants of endophytism in the Arabidopsis root mycobiome.</title>
        <authorList>
            <person name="Mesny F."/>
            <person name="Miyauchi S."/>
            <person name="Thiergart T."/>
            <person name="Pickel B."/>
            <person name="Atanasova L."/>
            <person name="Karlsson M."/>
            <person name="Huettel B."/>
            <person name="Barry K.W."/>
            <person name="Haridas S."/>
            <person name="Chen C."/>
            <person name="Bauer D."/>
            <person name="Andreopoulos W."/>
            <person name="Pangilinan J."/>
            <person name="LaButti K."/>
            <person name="Riley R."/>
            <person name="Lipzen A."/>
            <person name="Clum A."/>
            <person name="Drula E."/>
            <person name="Henrissat B."/>
            <person name="Kohler A."/>
            <person name="Grigoriev I.V."/>
            <person name="Martin F.M."/>
            <person name="Hacquard S."/>
        </authorList>
    </citation>
    <scope>NUCLEOTIDE SEQUENCE</scope>
    <source>
        <strain evidence="2">MPI-CAGE-AT-0016</strain>
    </source>
</reference>
<dbReference type="PANTHER" id="PTHR35392">
    <property type="entry name" value="ZN(II)2CYS6 TRANSCRIPTION FACTOR (EUROFUNG)-RELATED-RELATED"/>
    <property type="match status" value="1"/>
</dbReference>
<comment type="caution">
    <text evidence="2">The sequence shown here is derived from an EMBL/GenBank/DDBJ whole genome shotgun (WGS) entry which is preliminary data.</text>
</comment>
<dbReference type="Proteomes" id="UP000813385">
    <property type="component" value="Unassembled WGS sequence"/>
</dbReference>
<dbReference type="AlphaFoldDB" id="A0A8K0X6V4"/>
<evidence type="ECO:0000256" key="1">
    <source>
        <dbReference type="SAM" id="MobiDB-lite"/>
    </source>
</evidence>
<dbReference type="OrthoDB" id="5362630at2759"/>
<dbReference type="PANTHER" id="PTHR35392:SF3">
    <property type="entry name" value="ZN(2)-C6 FUNGAL-TYPE DOMAIN-CONTAINING PROTEIN"/>
    <property type="match status" value="1"/>
</dbReference>
<gene>
    <name evidence="2" type="ORF">B0T11DRAFT_316264</name>
</gene>
<feature type="compositionally biased region" description="Polar residues" evidence="1">
    <location>
        <begin position="185"/>
        <end position="224"/>
    </location>
</feature>